<proteinExistence type="inferred from homology"/>
<evidence type="ECO:0000313" key="9">
    <source>
        <dbReference type="EMBL" id="KFB70890.1"/>
    </source>
</evidence>
<evidence type="ECO:0000256" key="6">
    <source>
        <dbReference type="ARBA" id="ARBA00022691"/>
    </source>
</evidence>
<dbReference type="PANTHER" id="PTHR11579:SF0">
    <property type="entry name" value="PROTEIN-L-ISOASPARTATE(D-ASPARTATE) O-METHYLTRANSFERASE"/>
    <property type="match status" value="1"/>
</dbReference>
<comment type="caution">
    <text evidence="9">The sequence shown here is derived from an EMBL/GenBank/DDBJ whole genome shotgun (WGS) entry which is preliminary data.</text>
</comment>
<dbReference type="PANTHER" id="PTHR11579">
    <property type="entry name" value="PROTEIN-L-ISOASPARTATE O-METHYLTRANSFERASE"/>
    <property type="match status" value="1"/>
</dbReference>
<comment type="catalytic activity">
    <reaction evidence="7">
        <text>[protein]-L-isoaspartate + S-adenosyl-L-methionine = [protein]-L-isoaspartate alpha-methyl ester + S-adenosyl-L-homocysteine</text>
        <dbReference type="Rhea" id="RHEA:12705"/>
        <dbReference type="Rhea" id="RHEA-COMP:12143"/>
        <dbReference type="Rhea" id="RHEA-COMP:12144"/>
        <dbReference type="ChEBI" id="CHEBI:57856"/>
        <dbReference type="ChEBI" id="CHEBI:59789"/>
        <dbReference type="ChEBI" id="CHEBI:90596"/>
        <dbReference type="ChEBI" id="CHEBI:90598"/>
        <dbReference type="EC" id="2.1.1.77"/>
    </reaction>
</comment>
<evidence type="ECO:0000256" key="8">
    <source>
        <dbReference type="SAM" id="MobiDB-lite"/>
    </source>
</evidence>
<feature type="region of interest" description="Disordered" evidence="8">
    <location>
        <begin position="1"/>
        <end position="21"/>
    </location>
</feature>
<protein>
    <recommendedName>
        <fullName evidence="7">Protein-L-isoaspartate O-methyltransferase</fullName>
        <ecNumber evidence="7">2.1.1.77</ecNumber>
    </recommendedName>
    <alternativeName>
        <fullName evidence="7">L-isoaspartyl protein carboxyl methyltransferase</fullName>
    </alternativeName>
    <alternativeName>
        <fullName evidence="7">Protein L-isoaspartyl methyltransferase</fullName>
    </alternativeName>
    <alternativeName>
        <fullName evidence="7">Protein-beta-aspartate methyltransferase</fullName>
        <shortName evidence="7">PIMT</shortName>
    </alternativeName>
</protein>
<dbReference type="NCBIfam" id="NF001453">
    <property type="entry name" value="PRK00312.1"/>
    <property type="match status" value="1"/>
</dbReference>
<dbReference type="PROSITE" id="PS01279">
    <property type="entry name" value="PCMT"/>
    <property type="match status" value="1"/>
</dbReference>
<dbReference type="GO" id="GO:0005737">
    <property type="term" value="C:cytoplasm"/>
    <property type="evidence" value="ECO:0007669"/>
    <property type="project" value="UniProtKB-SubCell"/>
</dbReference>
<evidence type="ECO:0000256" key="4">
    <source>
        <dbReference type="ARBA" id="ARBA00022603"/>
    </source>
</evidence>
<sequence length="262" mass="28866">MSENTHPPAPNLAATPWQSPQQRRRFAAPWRTLLSALLFATNAAGTDDMDYNRARTRMVAEQLSASTRGISNPAVLQAMATVPRHEFVPANLRHYAYDDRPLPIGYAQTISQPYVVAFMTEKLEPQANDRVLEIGTGSGYQAAILAGLVRAVYSIEIVEPLAVRAQADLARLGYGNVSVRHGDGYLGWPEAAPFDAIIVTCAPDHVPKPLIDQLREGGRMVIPVGELDDQNLYLLRKRGKTLQREAILPVRFVPMTGTASRR</sequence>
<evidence type="ECO:0000256" key="7">
    <source>
        <dbReference type="HAMAP-Rule" id="MF_00090"/>
    </source>
</evidence>
<evidence type="ECO:0000256" key="2">
    <source>
        <dbReference type="ARBA" id="ARBA00005369"/>
    </source>
</evidence>
<dbReference type="GO" id="GO:0032259">
    <property type="term" value="P:methylation"/>
    <property type="evidence" value="ECO:0007669"/>
    <property type="project" value="UniProtKB-KW"/>
</dbReference>
<evidence type="ECO:0000313" key="10">
    <source>
        <dbReference type="Proteomes" id="UP000020077"/>
    </source>
</evidence>
<name>A0A080LTG8_9PROT</name>
<dbReference type="InterPro" id="IPR000682">
    <property type="entry name" value="PCMT"/>
</dbReference>
<keyword evidence="3 7" id="KW-0963">Cytoplasm</keyword>
<evidence type="ECO:0000256" key="1">
    <source>
        <dbReference type="ARBA" id="ARBA00004496"/>
    </source>
</evidence>
<feature type="active site" evidence="7">
    <location>
        <position position="111"/>
    </location>
</feature>
<dbReference type="HAMAP" id="MF_00090">
    <property type="entry name" value="PIMT"/>
    <property type="match status" value="1"/>
</dbReference>
<dbReference type="EC" id="2.1.1.77" evidence="7"/>
<dbReference type="GO" id="GO:0004719">
    <property type="term" value="F:protein-L-isoaspartate (D-aspartate) O-methyltransferase activity"/>
    <property type="evidence" value="ECO:0007669"/>
    <property type="project" value="UniProtKB-UniRule"/>
</dbReference>
<comment type="subcellular location">
    <subcellularLocation>
        <location evidence="1 7">Cytoplasm</location>
    </subcellularLocation>
</comment>
<reference evidence="9 10" key="1">
    <citation type="submission" date="2014-02" db="EMBL/GenBank/DDBJ databases">
        <title>Expanding our view of genomic diversity in Candidatus Accumulibacter clades.</title>
        <authorList>
            <person name="Skennerton C.T."/>
            <person name="Barr J.J."/>
            <person name="Slater F.R."/>
            <person name="Bond P.L."/>
            <person name="Tyson G.W."/>
        </authorList>
    </citation>
    <scope>NUCLEOTIDE SEQUENCE [LARGE SCALE GENOMIC DNA]</scope>
    <source>
        <strain evidence="10">BA-91</strain>
    </source>
</reference>
<dbReference type="Pfam" id="PF01135">
    <property type="entry name" value="PCMT"/>
    <property type="match status" value="1"/>
</dbReference>
<comment type="similarity">
    <text evidence="2 7">Belongs to the methyltransferase superfamily. L-isoaspartyl/D-aspartyl protein methyltransferase family.</text>
</comment>
<accession>A0A080LTG8</accession>
<dbReference type="NCBIfam" id="TIGR00080">
    <property type="entry name" value="pimt"/>
    <property type="match status" value="1"/>
</dbReference>
<evidence type="ECO:0000256" key="5">
    <source>
        <dbReference type="ARBA" id="ARBA00022679"/>
    </source>
</evidence>
<dbReference type="GO" id="GO:0030091">
    <property type="term" value="P:protein repair"/>
    <property type="evidence" value="ECO:0007669"/>
    <property type="project" value="UniProtKB-UniRule"/>
</dbReference>
<keyword evidence="5 7" id="KW-0808">Transferase</keyword>
<dbReference type="Proteomes" id="UP000020077">
    <property type="component" value="Unassembled WGS sequence"/>
</dbReference>
<dbReference type="InterPro" id="IPR029063">
    <property type="entry name" value="SAM-dependent_MTases_sf"/>
</dbReference>
<dbReference type="FunFam" id="3.40.50.150:FF:000010">
    <property type="entry name" value="Protein-L-isoaspartate O-methyltransferase"/>
    <property type="match status" value="1"/>
</dbReference>
<gene>
    <name evidence="9" type="primary">pcm_4</name>
    <name evidence="7" type="synonym">pcm</name>
    <name evidence="9" type="ORF">AW09_003993</name>
</gene>
<dbReference type="CDD" id="cd02440">
    <property type="entry name" value="AdoMet_MTases"/>
    <property type="match status" value="1"/>
</dbReference>
<keyword evidence="4 7" id="KW-0489">Methyltransferase</keyword>
<evidence type="ECO:0000256" key="3">
    <source>
        <dbReference type="ARBA" id="ARBA00022490"/>
    </source>
</evidence>
<dbReference type="AlphaFoldDB" id="A0A080LTG8"/>
<dbReference type="SUPFAM" id="SSF53335">
    <property type="entry name" value="S-adenosyl-L-methionine-dependent methyltransferases"/>
    <property type="match status" value="1"/>
</dbReference>
<dbReference type="EMBL" id="JDVG02000631">
    <property type="protein sequence ID" value="KFB70890.1"/>
    <property type="molecule type" value="Genomic_DNA"/>
</dbReference>
<dbReference type="Gene3D" id="3.40.50.150">
    <property type="entry name" value="Vaccinia Virus protein VP39"/>
    <property type="match status" value="1"/>
</dbReference>
<comment type="function">
    <text evidence="7">Catalyzes the methyl esterification of L-isoaspartyl residues in peptides and proteins that result from spontaneous decomposition of normal L-aspartyl and L-asparaginyl residues. It plays a role in the repair and/or degradation of damaged proteins.</text>
</comment>
<keyword evidence="6 7" id="KW-0949">S-adenosyl-L-methionine</keyword>
<organism evidence="9 10">
    <name type="scientific">Candidatus Accumulibacter phosphatis</name>
    <dbReference type="NCBI Taxonomy" id="327160"/>
    <lineage>
        <taxon>Bacteria</taxon>
        <taxon>Pseudomonadati</taxon>
        <taxon>Pseudomonadota</taxon>
        <taxon>Betaproteobacteria</taxon>
        <taxon>Candidatus Accumulibacter</taxon>
    </lineage>
</organism>